<dbReference type="Pfam" id="PF13581">
    <property type="entry name" value="HATPase_c_2"/>
    <property type="match status" value="1"/>
</dbReference>
<keyword evidence="4" id="KW-0547">Nucleotide-binding</keyword>
<evidence type="ECO:0000313" key="6">
    <source>
        <dbReference type="Proteomes" id="UP000199707"/>
    </source>
</evidence>
<dbReference type="GO" id="GO:0004674">
    <property type="term" value="F:protein serine/threonine kinase activity"/>
    <property type="evidence" value="ECO:0007669"/>
    <property type="project" value="UniProtKB-KW"/>
</dbReference>
<dbReference type="Proteomes" id="UP000515498">
    <property type="component" value="Chromosome"/>
</dbReference>
<dbReference type="STRING" id="1502745.SAMN02799620_03049"/>
<dbReference type="KEGG" id="mflu:HZU40_06785"/>
<accession>A0A1G4WEX9</accession>
<evidence type="ECO:0000313" key="5">
    <source>
        <dbReference type="EMBL" id="SCX21653.1"/>
    </source>
</evidence>
<keyword evidence="5" id="KW-0808">Transferase</keyword>
<evidence type="ECO:0000256" key="2">
    <source>
        <dbReference type="SAM" id="MobiDB-lite"/>
    </source>
</evidence>
<evidence type="ECO:0000259" key="3">
    <source>
        <dbReference type="Pfam" id="PF13581"/>
    </source>
</evidence>
<name>A0A1G4WEX9_9MYCO</name>
<dbReference type="SUPFAM" id="SSF55874">
    <property type="entry name" value="ATPase domain of HSP90 chaperone/DNA topoisomerase II/histidine kinase"/>
    <property type="match status" value="1"/>
</dbReference>
<feature type="domain" description="Histidine kinase/HSP90-like ATPase" evidence="3">
    <location>
        <begin position="17"/>
        <end position="136"/>
    </location>
</feature>
<gene>
    <name evidence="4" type="ORF">HZU40_06785</name>
    <name evidence="5" type="ORF">SAMN02799620_03049</name>
</gene>
<feature type="region of interest" description="Disordered" evidence="2">
    <location>
        <begin position="145"/>
        <end position="169"/>
    </location>
</feature>
<keyword evidence="1" id="KW-0723">Serine/threonine-protein kinase</keyword>
<dbReference type="EMBL" id="FMUB01000006">
    <property type="protein sequence ID" value="SCX21653.1"/>
    <property type="molecule type" value="Genomic_DNA"/>
</dbReference>
<reference evidence="5" key="1">
    <citation type="submission" date="2016-10" db="EMBL/GenBank/DDBJ databases">
        <authorList>
            <person name="de Groot N.N."/>
        </authorList>
    </citation>
    <scope>NUCLEOTIDE SEQUENCE [LARGE SCALE GENOMIC DNA]</scope>
    <source>
        <strain evidence="5">UNC267MFSha1.1M11</strain>
    </source>
</reference>
<dbReference type="PANTHER" id="PTHR35526:SF3">
    <property type="entry name" value="ANTI-SIGMA-F FACTOR RSBW"/>
    <property type="match status" value="1"/>
</dbReference>
<dbReference type="InterPro" id="IPR050267">
    <property type="entry name" value="Anti-sigma-factor_SerPK"/>
</dbReference>
<organism evidence="5 6">
    <name type="scientific">Mycolicibacterium fluoranthenivorans</name>
    <dbReference type="NCBI Taxonomy" id="258505"/>
    <lineage>
        <taxon>Bacteria</taxon>
        <taxon>Bacillati</taxon>
        <taxon>Actinomycetota</taxon>
        <taxon>Actinomycetes</taxon>
        <taxon>Mycobacteriales</taxon>
        <taxon>Mycobacteriaceae</taxon>
        <taxon>Mycolicibacterium</taxon>
    </lineage>
</organism>
<dbReference type="CDD" id="cd16936">
    <property type="entry name" value="HATPase_RsbW-like"/>
    <property type="match status" value="1"/>
</dbReference>
<sequence length="169" mass="18311">MTDPAQSGARFTRIGVTAVPERAAVVRQEFSDWLHQQLRVDATKASDIVLAVNEALANAAEFAYLDATPGVMHLEADHDRRLETLTVAISDEGSWRIKDPSIVNPARGRGIPLMHALADRADIDPDPAGTRVRLQWDHIGALTGGRSDVTTAAAGPPERRTHRSAEPHS</sequence>
<dbReference type="PANTHER" id="PTHR35526">
    <property type="entry name" value="ANTI-SIGMA-F FACTOR RSBW-RELATED"/>
    <property type="match status" value="1"/>
</dbReference>
<dbReference type="EMBL" id="CP059894">
    <property type="protein sequence ID" value="QNJ93995.1"/>
    <property type="molecule type" value="Genomic_DNA"/>
</dbReference>
<evidence type="ECO:0000256" key="1">
    <source>
        <dbReference type="ARBA" id="ARBA00022527"/>
    </source>
</evidence>
<dbReference type="InterPro" id="IPR036890">
    <property type="entry name" value="HATPase_C_sf"/>
</dbReference>
<evidence type="ECO:0000313" key="4">
    <source>
        <dbReference type="EMBL" id="QNJ93995.1"/>
    </source>
</evidence>
<dbReference type="GO" id="GO:0005524">
    <property type="term" value="F:ATP binding"/>
    <property type="evidence" value="ECO:0007669"/>
    <property type="project" value="UniProtKB-KW"/>
</dbReference>
<keyword evidence="4" id="KW-0067">ATP-binding</keyword>
<protein>
    <submittedName>
        <fullName evidence="4">ATP-binding protein</fullName>
    </submittedName>
    <submittedName>
        <fullName evidence="5">Anti-sigma regulatory factor (Ser/Thr protein kinase)</fullName>
    </submittedName>
</protein>
<evidence type="ECO:0000313" key="7">
    <source>
        <dbReference type="Proteomes" id="UP000515498"/>
    </source>
</evidence>
<dbReference type="AlphaFoldDB" id="A0A1G4WEX9"/>
<dbReference type="InterPro" id="IPR003594">
    <property type="entry name" value="HATPase_dom"/>
</dbReference>
<keyword evidence="5" id="KW-0418">Kinase</keyword>
<dbReference type="Gene3D" id="3.30.565.10">
    <property type="entry name" value="Histidine kinase-like ATPase, C-terminal domain"/>
    <property type="match status" value="1"/>
</dbReference>
<proteinExistence type="predicted"/>
<dbReference type="Proteomes" id="UP000199707">
    <property type="component" value="Unassembled WGS sequence"/>
</dbReference>
<reference evidence="4 7" key="3">
    <citation type="submission" date="2020-07" db="EMBL/GenBank/DDBJ databases">
        <title>Draft genome sequence of four isobutane-metabolizing strains capable of cometabolically degrading diverse ether contaminants.</title>
        <authorList>
            <person name="Chen W."/>
            <person name="Faulkner N."/>
            <person name="Smith C."/>
            <person name="Hyman M."/>
        </authorList>
    </citation>
    <scope>NUCLEOTIDE SEQUENCE [LARGE SCALE GENOMIC DNA]</scope>
    <source>
        <strain evidence="4 7">2A</strain>
    </source>
</reference>
<feature type="compositionally biased region" description="Basic and acidic residues" evidence="2">
    <location>
        <begin position="157"/>
        <end position="169"/>
    </location>
</feature>
<reference evidence="6" key="2">
    <citation type="submission" date="2016-10" db="EMBL/GenBank/DDBJ databases">
        <authorList>
            <person name="Varghese N."/>
            <person name="Submissions S."/>
        </authorList>
    </citation>
    <scope>NUCLEOTIDE SEQUENCE [LARGE SCALE GENOMIC DNA]</scope>
    <source>
        <strain evidence="6">UNC267MFSha1.1M11</strain>
    </source>
</reference>